<evidence type="ECO:0000256" key="2">
    <source>
        <dbReference type="ARBA" id="ARBA00008645"/>
    </source>
</evidence>
<dbReference type="GO" id="GO:0047372">
    <property type="term" value="F:monoacylglycerol lipase activity"/>
    <property type="evidence" value="ECO:0007669"/>
    <property type="project" value="UniProtKB-EC"/>
</dbReference>
<evidence type="ECO:0000259" key="5">
    <source>
        <dbReference type="Pfam" id="PF12146"/>
    </source>
</evidence>
<keyword evidence="7" id="KW-1185">Reference proteome</keyword>
<name>A0A1G6SHJ0_9NOCA</name>
<proteinExistence type="inferred from homology"/>
<reference evidence="6 7" key="1">
    <citation type="submission" date="2016-10" db="EMBL/GenBank/DDBJ databases">
        <authorList>
            <person name="de Groot N.N."/>
        </authorList>
    </citation>
    <scope>NUCLEOTIDE SEQUENCE [LARGE SCALE GENOMIC DNA]</scope>
    <source>
        <strain evidence="6 7">JCM 11308</strain>
    </source>
</reference>
<dbReference type="InterPro" id="IPR051044">
    <property type="entry name" value="MAG_DAG_Lipase"/>
</dbReference>
<dbReference type="SUPFAM" id="SSF53474">
    <property type="entry name" value="alpha/beta-Hydrolases"/>
    <property type="match status" value="1"/>
</dbReference>
<dbReference type="Pfam" id="PF12146">
    <property type="entry name" value="Hydrolase_4"/>
    <property type="match status" value="1"/>
</dbReference>
<evidence type="ECO:0000313" key="7">
    <source>
        <dbReference type="Proteomes" id="UP000199417"/>
    </source>
</evidence>
<gene>
    <name evidence="6" type="ORF">SAMN05444580_103147</name>
</gene>
<evidence type="ECO:0000256" key="3">
    <source>
        <dbReference type="ARBA" id="ARBA00013254"/>
    </source>
</evidence>
<dbReference type="Proteomes" id="UP000199417">
    <property type="component" value="Unassembled WGS sequence"/>
</dbReference>
<dbReference type="PRINTS" id="PR00111">
    <property type="entry name" value="ABHYDROLASE"/>
</dbReference>
<dbReference type="EMBL" id="FNAB01000003">
    <property type="protein sequence ID" value="SDD16410.1"/>
    <property type="molecule type" value="Genomic_DNA"/>
</dbReference>
<dbReference type="InterPro" id="IPR029058">
    <property type="entry name" value="AB_hydrolase_fold"/>
</dbReference>
<dbReference type="FunFam" id="3.40.50.1820:FF:000117">
    <property type="entry name" value="Monoglyceride lipase, putative"/>
    <property type="match status" value="1"/>
</dbReference>
<comment type="catalytic activity">
    <reaction evidence="1">
        <text>Hydrolyzes glycerol monoesters of long-chain fatty acids.</text>
        <dbReference type="EC" id="3.1.1.23"/>
    </reaction>
</comment>
<dbReference type="InterPro" id="IPR022742">
    <property type="entry name" value="Hydrolase_4"/>
</dbReference>
<accession>A0A1G6SHJ0</accession>
<evidence type="ECO:0000256" key="1">
    <source>
        <dbReference type="ARBA" id="ARBA00001613"/>
    </source>
</evidence>
<dbReference type="Gene3D" id="3.40.50.1820">
    <property type="entry name" value="alpha/beta hydrolase"/>
    <property type="match status" value="1"/>
</dbReference>
<dbReference type="EC" id="3.1.1.23" evidence="3"/>
<evidence type="ECO:0000313" key="6">
    <source>
        <dbReference type="EMBL" id="SDD16410.1"/>
    </source>
</evidence>
<dbReference type="PANTHER" id="PTHR11614">
    <property type="entry name" value="PHOSPHOLIPASE-RELATED"/>
    <property type="match status" value="1"/>
</dbReference>
<dbReference type="AlphaFoldDB" id="A0A1G6SHJ0"/>
<evidence type="ECO:0000256" key="4">
    <source>
        <dbReference type="ARBA" id="ARBA00071261"/>
    </source>
</evidence>
<organism evidence="6 7">
    <name type="scientific">Rhodococcus tukisamuensis</name>
    <dbReference type="NCBI Taxonomy" id="168276"/>
    <lineage>
        <taxon>Bacteria</taxon>
        <taxon>Bacillati</taxon>
        <taxon>Actinomycetota</taxon>
        <taxon>Actinomycetes</taxon>
        <taxon>Mycobacteriales</taxon>
        <taxon>Nocardiaceae</taxon>
        <taxon>Rhodococcus</taxon>
    </lineage>
</organism>
<dbReference type="RefSeq" id="WP_072843383.1">
    <property type="nucleotide sequence ID" value="NZ_FNAB01000003.1"/>
</dbReference>
<comment type="similarity">
    <text evidence="2">Belongs to the AB hydrolase superfamily.</text>
</comment>
<sequence length="279" mass="30021">MAHTESSFTGNYGTRIVYDVWTPEGPPRAALVLSHGFGEHARRYDHVIARLVDDLGLVVYALDHRGHGRSGGKRVELKAWSDFTDDLERLFGIVAEERPGLDRYLLGHSMGGAIALSYALEHQDQLTGLILSGPAVDVTSGTPAVVVALGKVVGRIAPSLPVQALDSNLVSRDADVVARYNADPLVHHGKVPAGIARGLVVNAESLPTRLPGLRIPLLLLHGGEDGLVNVNGSRMIAATAGSQDLTYHEYAGLFHEVFNEPEQQKVLDDVASWLEPRLG</sequence>
<feature type="domain" description="Serine aminopeptidase S33" evidence="5">
    <location>
        <begin position="26"/>
        <end position="262"/>
    </location>
</feature>
<dbReference type="InterPro" id="IPR000073">
    <property type="entry name" value="AB_hydrolase_1"/>
</dbReference>
<dbReference type="STRING" id="168276.SAMN05444580_103147"/>
<protein>
    <recommendedName>
        <fullName evidence="4">Monoacylglycerol lipase</fullName>
        <ecNumber evidence="3">3.1.1.23</ecNumber>
    </recommendedName>
</protein>